<dbReference type="EMBL" id="AJAK01000032">
    <property type="protein sequence ID" value="EOH71584.1"/>
    <property type="molecule type" value="Genomic_DNA"/>
</dbReference>
<dbReference type="OrthoDB" id="9812611at2"/>
<reference evidence="3 5" key="1">
    <citation type="submission" date="2013-02" db="EMBL/GenBank/DDBJ databases">
        <title>The Genome Sequence of Enterococcus malodoratus ATCC_43197.</title>
        <authorList>
            <consortium name="The Broad Institute Genome Sequencing Platform"/>
            <consortium name="The Broad Institute Genome Sequencing Center for Infectious Disease"/>
            <person name="Earl A.M."/>
            <person name="Gilmore M.S."/>
            <person name="Lebreton F."/>
            <person name="Walker B."/>
            <person name="Young S.K."/>
            <person name="Zeng Q."/>
            <person name="Gargeya S."/>
            <person name="Fitzgerald M."/>
            <person name="Haas B."/>
            <person name="Abouelleil A."/>
            <person name="Alvarado L."/>
            <person name="Arachchi H.M."/>
            <person name="Berlin A.M."/>
            <person name="Chapman S.B."/>
            <person name="Dewar J."/>
            <person name="Goldberg J."/>
            <person name="Griggs A."/>
            <person name="Gujja S."/>
            <person name="Hansen M."/>
            <person name="Howarth C."/>
            <person name="Imamovic A."/>
            <person name="Larimer J."/>
            <person name="McCowan C."/>
            <person name="Murphy C."/>
            <person name="Neiman D."/>
            <person name="Pearson M."/>
            <person name="Priest M."/>
            <person name="Roberts A."/>
            <person name="Saif S."/>
            <person name="Shea T."/>
            <person name="Sisk P."/>
            <person name="Sykes S."/>
            <person name="Wortman J."/>
            <person name="Nusbaum C."/>
            <person name="Birren B."/>
        </authorList>
    </citation>
    <scope>NUCLEOTIDE SEQUENCE [LARGE SCALE GENOMIC DNA]</scope>
    <source>
        <strain evidence="3 5">ATCC 43197</strain>
    </source>
</reference>
<organism evidence="3 5">
    <name type="scientific">Enterococcus malodoratus ATCC 43197</name>
    <dbReference type="NCBI Taxonomy" id="1158601"/>
    <lineage>
        <taxon>Bacteria</taxon>
        <taxon>Bacillati</taxon>
        <taxon>Bacillota</taxon>
        <taxon>Bacilli</taxon>
        <taxon>Lactobacillales</taxon>
        <taxon>Enterococcaceae</taxon>
        <taxon>Enterococcus</taxon>
    </lineage>
</organism>
<evidence type="ECO:0000313" key="3">
    <source>
        <dbReference type="EMBL" id="EOH71584.1"/>
    </source>
</evidence>
<evidence type="ECO:0000313" key="4">
    <source>
        <dbReference type="EMBL" id="EOT69726.1"/>
    </source>
</evidence>
<sequence length="241" mass="27923">MNELIKVITNENDEQLVSGRDLHEFLEVETPYKKWFGRMSEYGFAENVDFIVMDKFVQDETAFGGHRRITDHALKLDMAKEISMIQRSEKGKQARQYFLQVEKAWNNPEMVVQRALQIQTRKVEALQLENAELKPKALFADAVRGSTNSCLIKDLALMLNQNGINIGQNRLFAYMRKHKYLGSGKGHYNKPTQKSMDKDLFEYREHFHTNSSGEVEVRFTPLVTGKGQEYFVNEFLDSETA</sequence>
<dbReference type="PATRIC" id="fig|1158601.3.peg.4500"/>
<evidence type="ECO:0000313" key="6">
    <source>
        <dbReference type="Proteomes" id="UP000014148"/>
    </source>
</evidence>
<evidence type="ECO:0000259" key="2">
    <source>
        <dbReference type="Pfam" id="PF08346"/>
    </source>
</evidence>
<dbReference type="eggNOG" id="COG3561">
    <property type="taxonomic scope" value="Bacteria"/>
</dbReference>
<dbReference type="Pfam" id="PF08346">
    <property type="entry name" value="AntA"/>
    <property type="match status" value="1"/>
</dbReference>
<protein>
    <submittedName>
        <fullName evidence="3">Uncharacterized protein</fullName>
    </submittedName>
</protein>
<reference evidence="4 6" key="2">
    <citation type="submission" date="2013-03" db="EMBL/GenBank/DDBJ databases">
        <title>The Genome Sequence of Enterococcus malodoratus ATCC_43197 (PacBio/Illumina hybrid assembly).</title>
        <authorList>
            <consortium name="The Broad Institute Genomics Platform"/>
            <consortium name="The Broad Institute Genome Sequencing Center for Infectious Disease"/>
            <person name="Earl A."/>
            <person name="Russ C."/>
            <person name="Gilmore M."/>
            <person name="Surin D."/>
            <person name="Walker B."/>
            <person name="Young S."/>
            <person name="Zeng Q."/>
            <person name="Gargeya S."/>
            <person name="Fitzgerald M."/>
            <person name="Haas B."/>
            <person name="Abouelleil A."/>
            <person name="Allen A.W."/>
            <person name="Alvarado L."/>
            <person name="Arachchi H.M."/>
            <person name="Berlin A.M."/>
            <person name="Chapman S.B."/>
            <person name="Gainer-Dewar J."/>
            <person name="Goldberg J."/>
            <person name="Griggs A."/>
            <person name="Gujja S."/>
            <person name="Hansen M."/>
            <person name="Howarth C."/>
            <person name="Imamovic A."/>
            <person name="Ireland A."/>
            <person name="Larimer J."/>
            <person name="McCowan C."/>
            <person name="Murphy C."/>
            <person name="Pearson M."/>
            <person name="Poon T.W."/>
            <person name="Priest M."/>
            <person name="Roberts A."/>
            <person name="Saif S."/>
            <person name="Shea T."/>
            <person name="Sisk P."/>
            <person name="Sykes S."/>
            <person name="Wortman J."/>
            <person name="Nusbaum C."/>
            <person name="Birren B."/>
        </authorList>
    </citation>
    <scope>NUCLEOTIDE SEQUENCE [LARGE SCALE GENOMIC DNA]</scope>
    <source>
        <strain evidence="4 6">ATCC 43197</strain>
    </source>
</reference>
<dbReference type="InterPro" id="IPR013557">
    <property type="entry name" value="AntA/B_antirep"/>
</dbReference>
<keyword evidence="6" id="KW-1185">Reference proteome</keyword>
<evidence type="ECO:0000313" key="5">
    <source>
        <dbReference type="Proteomes" id="UP000013783"/>
    </source>
</evidence>
<dbReference type="STRING" id="71451.RV07_GL000784"/>
<dbReference type="EMBL" id="ASWA01000002">
    <property type="protein sequence ID" value="EOT69726.1"/>
    <property type="molecule type" value="Genomic_DNA"/>
</dbReference>
<dbReference type="GO" id="GO:0003677">
    <property type="term" value="F:DNA binding"/>
    <property type="evidence" value="ECO:0007669"/>
    <property type="project" value="InterPro"/>
</dbReference>
<dbReference type="InterPro" id="IPR005039">
    <property type="entry name" value="Ant_C"/>
</dbReference>
<name>R2R6I1_9ENTE</name>
<dbReference type="eggNOG" id="COG3645">
    <property type="taxonomic scope" value="Bacteria"/>
</dbReference>
<feature type="domain" description="Antirepressor protein C-terminal" evidence="1">
    <location>
        <begin position="128"/>
        <end position="236"/>
    </location>
</feature>
<evidence type="ECO:0000259" key="1">
    <source>
        <dbReference type="Pfam" id="PF03374"/>
    </source>
</evidence>
<feature type="domain" description="AntA/AntB antirepressor" evidence="2">
    <location>
        <begin position="17"/>
        <end position="88"/>
    </location>
</feature>
<proteinExistence type="predicted"/>
<dbReference type="Pfam" id="PF03374">
    <property type="entry name" value="ANT"/>
    <property type="match status" value="1"/>
</dbReference>
<dbReference type="RefSeq" id="WP_010743304.1">
    <property type="nucleotide sequence ID" value="NZ_KB946253.1"/>
</dbReference>
<dbReference type="Proteomes" id="UP000013783">
    <property type="component" value="Unassembled WGS sequence"/>
</dbReference>
<dbReference type="AlphaFoldDB" id="R2R6I1"/>
<accession>R2R6I1</accession>
<dbReference type="Proteomes" id="UP000014148">
    <property type="component" value="Unassembled WGS sequence"/>
</dbReference>
<gene>
    <name evidence="4" type="ORF">I585_01193</name>
    <name evidence="3" type="ORF">UAI_04540</name>
</gene>
<comment type="caution">
    <text evidence="3">The sequence shown here is derived from an EMBL/GenBank/DDBJ whole genome shotgun (WGS) entry which is preliminary data.</text>
</comment>